<dbReference type="EMBL" id="JAUSWC010000006">
    <property type="protein sequence ID" value="MDQ0487266.1"/>
    <property type="molecule type" value="Genomic_DNA"/>
</dbReference>
<proteinExistence type="predicted"/>
<feature type="transmembrane region" description="Helical" evidence="2">
    <location>
        <begin position="47"/>
        <end position="80"/>
    </location>
</feature>
<gene>
    <name evidence="3" type="ORF">QO019_002117</name>
</gene>
<accession>A0ABU0KD05</accession>
<sequence length="154" mass="16054">MTSTHGHHEPTGHGQQMGYGGPAGHDQPTGHGQPAGTGERRNGFGIAALVLGIVGVLLFWTALGGIVLGLLAVIFGVLGFRRGRRGVATNGTMAVVGAVLGALALVVSSVLLAMGVAVINSDEFKSYQDCIEQANSQSERQDCARDFDREVDER</sequence>
<feature type="transmembrane region" description="Helical" evidence="2">
    <location>
        <begin position="92"/>
        <end position="119"/>
    </location>
</feature>
<evidence type="ECO:0000256" key="1">
    <source>
        <dbReference type="SAM" id="MobiDB-lite"/>
    </source>
</evidence>
<evidence type="ECO:0000256" key="2">
    <source>
        <dbReference type="SAM" id="Phobius"/>
    </source>
</evidence>
<dbReference type="RefSeq" id="WP_251143371.1">
    <property type="nucleotide sequence ID" value="NZ_JAUSWC010000006.1"/>
</dbReference>
<keyword evidence="2" id="KW-0472">Membrane</keyword>
<evidence type="ECO:0008006" key="5">
    <source>
        <dbReference type="Google" id="ProtNLM"/>
    </source>
</evidence>
<feature type="region of interest" description="Disordered" evidence="1">
    <location>
        <begin position="1"/>
        <end position="38"/>
    </location>
</feature>
<keyword evidence="4" id="KW-1185">Reference proteome</keyword>
<keyword evidence="2" id="KW-1133">Transmembrane helix</keyword>
<protein>
    <recommendedName>
        <fullName evidence="5">DUF4190 domain-containing protein</fullName>
    </recommendedName>
</protein>
<evidence type="ECO:0000313" key="4">
    <source>
        <dbReference type="Proteomes" id="UP001236795"/>
    </source>
</evidence>
<feature type="compositionally biased region" description="Basic and acidic residues" evidence="1">
    <location>
        <begin position="1"/>
        <end position="11"/>
    </location>
</feature>
<reference evidence="3 4" key="1">
    <citation type="submission" date="2023-07" db="EMBL/GenBank/DDBJ databases">
        <title>Genomic Encyclopedia of Type Strains, Phase IV (KMG-IV): sequencing the most valuable type-strain genomes for metagenomic binning, comparative biology and taxonomic classification.</title>
        <authorList>
            <person name="Goeker M."/>
        </authorList>
    </citation>
    <scope>NUCLEOTIDE SEQUENCE [LARGE SCALE GENOMIC DNA]</scope>
    <source>
        <strain evidence="3 4">DSM 40573</strain>
    </source>
</reference>
<name>A0ABU0KD05_9ACTN</name>
<organism evidence="3 4">
    <name type="scientific">Streptomyces thermodiastaticus</name>
    <dbReference type="NCBI Taxonomy" id="44061"/>
    <lineage>
        <taxon>Bacteria</taxon>
        <taxon>Bacillati</taxon>
        <taxon>Actinomycetota</taxon>
        <taxon>Actinomycetes</taxon>
        <taxon>Kitasatosporales</taxon>
        <taxon>Streptomycetaceae</taxon>
        <taxon>Streptomyces</taxon>
    </lineage>
</organism>
<comment type="caution">
    <text evidence="3">The sequence shown here is derived from an EMBL/GenBank/DDBJ whole genome shotgun (WGS) entry which is preliminary data.</text>
</comment>
<keyword evidence="2" id="KW-0812">Transmembrane</keyword>
<dbReference type="Proteomes" id="UP001236795">
    <property type="component" value="Unassembled WGS sequence"/>
</dbReference>
<evidence type="ECO:0000313" key="3">
    <source>
        <dbReference type="EMBL" id="MDQ0487266.1"/>
    </source>
</evidence>